<comment type="caution">
    <text evidence="2">The sequence shown here is derived from an EMBL/GenBank/DDBJ whole genome shotgun (WGS) entry which is preliminary data.</text>
</comment>
<organism evidence="2 3">
    <name type="scientific">Pseudomonas edaphica</name>
    <dbReference type="NCBI Taxonomy" id="2006980"/>
    <lineage>
        <taxon>Bacteria</taxon>
        <taxon>Pseudomonadati</taxon>
        <taxon>Pseudomonadota</taxon>
        <taxon>Gammaproteobacteria</taxon>
        <taxon>Pseudomonadales</taxon>
        <taxon>Pseudomonadaceae</taxon>
        <taxon>Pseudomonas</taxon>
    </lineage>
</organism>
<evidence type="ECO:0000313" key="3">
    <source>
        <dbReference type="Proteomes" id="UP000560470"/>
    </source>
</evidence>
<evidence type="ECO:0000313" key="2">
    <source>
        <dbReference type="EMBL" id="NVZ59527.1"/>
    </source>
</evidence>
<proteinExistence type="predicted"/>
<gene>
    <name evidence="2" type="ORF">HX797_24955</name>
</gene>
<name>A0A7Y7RW65_9PSED</name>
<feature type="domain" description="Lysozyme inhibitor LprI-like N-terminal" evidence="1">
    <location>
        <begin position="228"/>
        <end position="313"/>
    </location>
</feature>
<dbReference type="Gene3D" id="1.20.1270.180">
    <property type="match status" value="1"/>
</dbReference>
<accession>A0A7Y7RW65</accession>
<protein>
    <recommendedName>
        <fullName evidence="1">Lysozyme inhibitor LprI-like N-terminal domain-containing protein</fullName>
    </recommendedName>
</protein>
<dbReference type="Proteomes" id="UP000560470">
    <property type="component" value="Unassembled WGS sequence"/>
</dbReference>
<dbReference type="InterPro" id="IPR009739">
    <property type="entry name" value="LprI-like_N"/>
</dbReference>
<dbReference type="AlphaFoldDB" id="A0A7Y7RW65"/>
<dbReference type="Pfam" id="PF07007">
    <property type="entry name" value="LprI"/>
    <property type="match status" value="1"/>
</dbReference>
<reference evidence="2 3" key="1">
    <citation type="submission" date="2020-04" db="EMBL/GenBank/DDBJ databases">
        <title>Molecular characterization of pseudomonads from Agaricus bisporus reveal novel blotch 2 pathogens in Western Europe.</title>
        <authorList>
            <person name="Taparia T."/>
            <person name="Krijger M."/>
            <person name="Haynes E."/>
            <person name="Elpinstone J.G."/>
            <person name="Noble R."/>
            <person name="Van Der Wolf J."/>
        </authorList>
    </citation>
    <scope>NUCLEOTIDE SEQUENCE [LARGE SCALE GENOMIC DNA]</scope>
    <source>
        <strain evidence="2 3">B7002</strain>
    </source>
</reference>
<evidence type="ECO:0000259" key="1">
    <source>
        <dbReference type="Pfam" id="PF07007"/>
    </source>
</evidence>
<sequence length="320" mass="36733">MTKQRKILLDERIAQVRSRLQVGRADGAIYEATIRIIELERSLKALKGTENTELFRHFPVAAVATLEAHFRSSVAMIVDKGEEYFTRGVALVGDKLKASEIIPMIHKRSVSIGEIVAYSLPFSSLAHLEGVFDALLGQKFKHLSKYAEDPYLSRNNVAERKLLVQNISGLWEKLHNIFQDRHILAHESATQFFIDYEKAAPTVECVKLIIEVIDSVLWSTVWKDEPLTQYEMNVAAWRNYKQTRLNLAAAIRARRKEHDTHLDISQLRILHLKWKEWVSEWCSFSADRFVGGSIRPLIHASELSKAYEERIRQIESITGP</sequence>
<dbReference type="RefSeq" id="WP_177034785.1">
    <property type="nucleotide sequence ID" value="NZ_JACAOZ010000032.1"/>
</dbReference>
<dbReference type="EMBL" id="JACAOZ010000032">
    <property type="protein sequence ID" value="NVZ59527.1"/>
    <property type="molecule type" value="Genomic_DNA"/>
</dbReference>